<gene>
    <name evidence="1" type="ORF">GKE73_07930</name>
</gene>
<accession>A0A844GCV8</accession>
<keyword evidence="2" id="KW-1185">Reference proteome</keyword>
<comment type="caution">
    <text evidence="1">The sequence shown here is derived from an EMBL/GenBank/DDBJ whole genome shotgun (WGS) entry which is preliminary data.</text>
</comment>
<dbReference type="GO" id="GO:0042597">
    <property type="term" value="C:periplasmic space"/>
    <property type="evidence" value="ECO:0007669"/>
    <property type="project" value="InterPro"/>
</dbReference>
<dbReference type="RefSeq" id="WP_376767419.1">
    <property type="nucleotide sequence ID" value="NZ_WLYX01000001.1"/>
</dbReference>
<evidence type="ECO:0000313" key="1">
    <source>
        <dbReference type="EMBL" id="MTD33121.1"/>
    </source>
</evidence>
<dbReference type="InterPro" id="IPR012899">
    <property type="entry name" value="LTXXQ"/>
</dbReference>
<dbReference type="Pfam" id="PF07813">
    <property type="entry name" value="LTXXQ"/>
    <property type="match status" value="1"/>
</dbReference>
<proteinExistence type="predicted"/>
<name>A0A844GCV8_9NEIS</name>
<reference evidence="1 2" key="1">
    <citation type="submission" date="2019-11" db="EMBL/GenBank/DDBJ databases">
        <title>Draft genome sequence of Paludibacterium sp. dN18-1.</title>
        <authorList>
            <person name="Im W.-T."/>
        </authorList>
    </citation>
    <scope>NUCLEOTIDE SEQUENCE [LARGE SCALE GENOMIC DNA]</scope>
    <source>
        <strain evidence="2">dN 18-1</strain>
    </source>
</reference>
<dbReference type="Proteomes" id="UP000446658">
    <property type="component" value="Unassembled WGS sequence"/>
</dbReference>
<dbReference type="AlphaFoldDB" id="A0A844GCV8"/>
<protein>
    <submittedName>
        <fullName evidence="1">Uncharacterized protein</fullName>
    </submittedName>
</protein>
<evidence type="ECO:0000313" key="2">
    <source>
        <dbReference type="Proteomes" id="UP000446658"/>
    </source>
</evidence>
<dbReference type="EMBL" id="WLYX01000001">
    <property type="protein sequence ID" value="MTD33121.1"/>
    <property type="molecule type" value="Genomic_DNA"/>
</dbReference>
<organism evidence="1 2">
    <name type="scientific">Paludibacterium denitrificans</name>
    <dbReference type="NCBI Taxonomy" id="2675226"/>
    <lineage>
        <taxon>Bacteria</taxon>
        <taxon>Pseudomonadati</taxon>
        <taxon>Pseudomonadota</taxon>
        <taxon>Betaproteobacteria</taxon>
        <taxon>Neisseriales</taxon>
        <taxon>Chromobacteriaceae</taxon>
        <taxon>Paludibacterium</taxon>
    </lineage>
</organism>
<sequence length="61" mass="7077">MEQQIKLMGAHQEAMQKHLEAFKTFYNQLTPEQQKIMDSDAARMAGPRGRMGRQFPNQPTK</sequence>